<keyword evidence="2" id="KW-0547">Nucleotide-binding</keyword>
<evidence type="ECO:0000313" key="5">
    <source>
        <dbReference type="EMBL" id="MFK4752203.1"/>
    </source>
</evidence>
<dbReference type="EMBL" id="JBBKTX010000007">
    <property type="protein sequence ID" value="MFK4752203.1"/>
    <property type="molecule type" value="Genomic_DNA"/>
</dbReference>
<dbReference type="PRINTS" id="PR00982">
    <property type="entry name" value="TRNASYNTHLYS"/>
</dbReference>
<protein>
    <submittedName>
        <fullName evidence="5">EF-P lysine aminoacylase EpmA</fullName>
    </submittedName>
</protein>
<organism evidence="5 6">
    <name type="scientific">Oceanobacter antarcticus</name>
    <dbReference type="NCBI Taxonomy" id="3133425"/>
    <lineage>
        <taxon>Bacteria</taxon>
        <taxon>Pseudomonadati</taxon>
        <taxon>Pseudomonadota</taxon>
        <taxon>Gammaproteobacteria</taxon>
        <taxon>Oceanospirillales</taxon>
        <taxon>Oceanospirillaceae</taxon>
        <taxon>Oceanobacter</taxon>
    </lineage>
</organism>
<feature type="domain" description="Aminoacyl-transfer RNA synthetases class-II family profile" evidence="4">
    <location>
        <begin position="20"/>
        <end position="308"/>
    </location>
</feature>
<dbReference type="NCBIfam" id="NF006828">
    <property type="entry name" value="PRK09350.1"/>
    <property type="match status" value="1"/>
</dbReference>
<dbReference type="SUPFAM" id="SSF55681">
    <property type="entry name" value="Class II aaRS and biotin synthetases"/>
    <property type="match status" value="1"/>
</dbReference>
<sequence length="308" mass="34595">MTTRWIPSASLAAIQARAHLYQHIRRFFADRQVLEVETPILAQAPVCDPNIEPMATLDGRYLHTSPEYAMKRLLCAGSGDIYQICKVFRRGEAGRRHNPEFSMLEWYRLGWNEQQLMAEVADLVTQLLDLPDDRPLLTLTYQQALEQYAGINPCQASDAVLAARGQQLAGHDLQLSRDGWLDIIMSHAVEPALPTNTLVFVYDFPASQAALAKTRQHEDGYQVAERFELFWNGSELANGYHELTDAQEQARRFANEADGRPVDQRLLAALAAGLPECAGVAMGLDRILMQRLQSTVIAEVLSFDWSRA</sequence>
<dbReference type="InterPro" id="IPR004525">
    <property type="entry name" value="EpmA"/>
</dbReference>
<dbReference type="PROSITE" id="PS50862">
    <property type="entry name" value="AA_TRNA_LIGASE_II"/>
    <property type="match status" value="1"/>
</dbReference>
<dbReference type="RefSeq" id="WP_416205513.1">
    <property type="nucleotide sequence ID" value="NZ_JBBKTX010000007.1"/>
</dbReference>
<dbReference type="InterPro" id="IPR018149">
    <property type="entry name" value="Lys-tRNA-synth_II_C"/>
</dbReference>
<accession>A0ABW8NGV8</accession>
<name>A0ABW8NGV8_9GAMM</name>
<dbReference type="PANTHER" id="PTHR42918:SF6">
    <property type="entry name" value="ELONGATION FACTOR P--(R)-BETA-LYSINE LIGASE"/>
    <property type="match status" value="1"/>
</dbReference>
<evidence type="ECO:0000256" key="2">
    <source>
        <dbReference type="ARBA" id="ARBA00022741"/>
    </source>
</evidence>
<gene>
    <name evidence="5" type="primary">epmA</name>
    <name evidence="5" type="ORF">WG929_07255</name>
</gene>
<dbReference type="PANTHER" id="PTHR42918">
    <property type="entry name" value="LYSYL-TRNA SYNTHETASE"/>
    <property type="match status" value="1"/>
</dbReference>
<dbReference type="InterPro" id="IPR004364">
    <property type="entry name" value="Aa-tRNA-synt_II"/>
</dbReference>
<evidence type="ECO:0000259" key="4">
    <source>
        <dbReference type="PROSITE" id="PS50862"/>
    </source>
</evidence>
<reference evidence="5 6" key="1">
    <citation type="submission" date="2024-03" db="EMBL/GenBank/DDBJ databases">
        <title>High-quality draft genome sequence of Oceanobacter sp. wDCs-4.</title>
        <authorList>
            <person name="Dong C."/>
        </authorList>
    </citation>
    <scope>NUCLEOTIDE SEQUENCE [LARGE SCALE GENOMIC DNA]</scope>
    <source>
        <strain evidence="6">wDCs-4</strain>
    </source>
</reference>
<evidence type="ECO:0000256" key="1">
    <source>
        <dbReference type="ARBA" id="ARBA00022598"/>
    </source>
</evidence>
<dbReference type="InterPro" id="IPR045864">
    <property type="entry name" value="aa-tRNA-synth_II/BPL/LPL"/>
</dbReference>
<dbReference type="Gene3D" id="3.30.930.10">
    <property type="entry name" value="Bira Bifunctional Protein, Domain 2"/>
    <property type="match status" value="1"/>
</dbReference>
<dbReference type="Pfam" id="PF00152">
    <property type="entry name" value="tRNA-synt_2"/>
    <property type="match status" value="1"/>
</dbReference>
<evidence type="ECO:0000313" key="6">
    <source>
        <dbReference type="Proteomes" id="UP001620597"/>
    </source>
</evidence>
<evidence type="ECO:0000256" key="3">
    <source>
        <dbReference type="ARBA" id="ARBA00022840"/>
    </source>
</evidence>
<dbReference type="NCBIfam" id="TIGR00462">
    <property type="entry name" value="genX"/>
    <property type="match status" value="1"/>
</dbReference>
<dbReference type="Proteomes" id="UP001620597">
    <property type="component" value="Unassembled WGS sequence"/>
</dbReference>
<keyword evidence="3" id="KW-0067">ATP-binding</keyword>
<proteinExistence type="predicted"/>
<keyword evidence="6" id="KW-1185">Reference proteome</keyword>
<comment type="caution">
    <text evidence="5">The sequence shown here is derived from an EMBL/GenBank/DDBJ whole genome shotgun (WGS) entry which is preliminary data.</text>
</comment>
<keyword evidence="1" id="KW-0436">Ligase</keyword>
<dbReference type="InterPro" id="IPR006195">
    <property type="entry name" value="aa-tRNA-synth_II"/>
</dbReference>